<dbReference type="Pfam" id="PF00005">
    <property type="entry name" value="ABC_tran"/>
    <property type="match status" value="2"/>
</dbReference>
<keyword evidence="5" id="KW-0547">Nucleotide-binding</keyword>
<keyword evidence="9" id="KW-0325">Glycoprotein</keyword>
<dbReference type="Gene3D" id="1.20.1560.10">
    <property type="entry name" value="ABC transporter type 1, transmembrane domain"/>
    <property type="match status" value="2"/>
</dbReference>
<dbReference type="PaxDb" id="284590-Q6CQ19"/>
<dbReference type="SMART" id="SM00382">
    <property type="entry name" value="AAA"/>
    <property type="match status" value="2"/>
</dbReference>
<dbReference type="PROSITE" id="PS00211">
    <property type="entry name" value="ABC_TRANSPORTER_1"/>
    <property type="match status" value="2"/>
</dbReference>
<evidence type="ECO:0000256" key="11">
    <source>
        <dbReference type="SAM" id="Phobius"/>
    </source>
</evidence>
<accession>Q6CQ19</accession>
<feature type="transmembrane region" description="Helical" evidence="11">
    <location>
        <begin position="638"/>
        <end position="657"/>
    </location>
</feature>
<dbReference type="Pfam" id="PF00664">
    <property type="entry name" value="ABC_membrane"/>
    <property type="match status" value="2"/>
</dbReference>
<feature type="domain" description="ABC transmembrane type-1" evidence="13">
    <location>
        <begin position="1021"/>
        <end position="1340"/>
    </location>
</feature>
<feature type="transmembrane region" description="Helical" evidence="11">
    <location>
        <begin position="1102"/>
        <end position="1124"/>
    </location>
</feature>
<feature type="transmembrane region" description="Helical" evidence="11">
    <location>
        <begin position="526"/>
        <end position="545"/>
    </location>
</feature>
<evidence type="ECO:0000256" key="5">
    <source>
        <dbReference type="ARBA" id="ARBA00022741"/>
    </source>
</evidence>
<dbReference type="InterPro" id="IPR050173">
    <property type="entry name" value="ABC_transporter_C-like"/>
</dbReference>
<evidence type="ECO:0000256" key="4">
    <source>
        <dbReference type="ARBA" id="ARBA00022737"/>
    </source>
</evidence>
<dbReference type="PANTHER" id="PTHR24223:SF353">
    <property type="entry name" value="ABC TRANSPORTER ATP-BINDING PROTEIN_PERMEASE VMR1-RELATED"/>
    <property type="match status" value="1"/>
</dbReference>
<feature type="transmembrane region" description="Helical" evidence="11">
    <location>
        <begin position="1289"/>
        <end position="1306"/>
    </location>
</feature>
<evidence type="ECO:0000259" key="13">
    <source>
        <dbReference type="PROSITE" id="PS50929"/>
    </source>
</evidence>
<sequence>MSGSNSNSNLDAISDSCPFWRYDDITECGRVQYINYYLPITLVGVSLLYLFKNAIQHYYRKPQEIKPSVASELLGSNLTDLPNENKPLLSESTQALYTNPDSNKTGFSLKEEHFSINKVTLTEIHSNKHDAVKIVRRNWLEKLRVFLEWVLCALQLCIYISVWSKYTNTQEDFPMHASISGLMLWSLLLLVVSLRLANINQNISWINSGPGNLWALSFACYLSLFCGSVLPLRSIYIGHITDEIASTFYKLQFYLSLTLFLLLFTSQAGNRFAIIYKSTPDITPSPEPIVSIASYITWAWVDKFLWKAHQNYIEMKDVWGLMVEDYSILVIKRFNHFVQNKTKSRTFSFNLIHFFMKFIAIQGAWATISSVISFVPTMLLRRILEYVEDQSTAPLNLAWMYIFLMFLARILTAICAAQALFLGRRVCIRMKAIIISEIYSKALRRKISPNSTKEPTDVVDPQELNDKQHVDGDEESATTANLGAIINLMAVDAFKVSEICAYLHSFIEAIIMTIVALFLLYRLIGWSALVGSAMIICFLPLNFKLASLLGTLQKKSLAITDKRIQKLNEAFQAIRIIKFFSWEENFEKDIQNTRDEELNMLLKRSIVWALSSLVWFITPSIVTSASFAVYIYVQGQTLTTPVAFTALSLFALLRNPLDMLSDMLSFVIQSKVSLDRVQEFLNEEETKKYEQLTVSRNKLGLQNATFTWDKNNQDFKLKNLTIDFKIGKLNVIVGPTGSGKTSLLMGLLGEMELLNGKVFVPSLNPREELVVEADGMTNSIAYCSQAAWLLNDTVRNNILFNAPYNENRYNAVISACGLKRDFEILSAGDQTEIGEKGITLSGGQKQRVSLARSLYSSSRHLLLDDCLSAVDSHTALWIYENCITGPLMEGRTCVLVSHNVALTLKNADWVIIMENGRVKEQGEPVELLQKGSLGDDSMVKSSILSRTASSVNISETNSKISSGPKAPAESDNANEESTTCGDRSKSSGKLIAEETKSNGVVSLDVYKWYAVFFGGWKMISFLCFIFLFAQMISISQAWWLRAWASNNTLKVFSNLGLQTMRPFALSLQGKEASPVTLSAVFPNGSLTTATEPNHSNAYYLSIYLGIGVFQALCSSSKAIINFVAGIRASRKIFNLLLKNVLYAKLRFFDSTPIGRIMNRFSKDIESIDQELTPYMEGAFGSLIQCVSTIIVIAYITPQFLIVAAIVMLLFYFVAYFYMSGARELKRLESMSRSPIHQHFSETLVGITTIRAFSDERRFLVDNMKKIDDNNRPFFYLWVCNRWLSYRIELIGALIVLAAGSFILLNIKSIDSGLAGISLGFAIQFTDGALWVVRLYSNVEMNMNSVERLKEYTTIEQEPSNVGALVPPCEWPQNGKIEVKDLSLRYAAGLPKVIKNVTFTVDSKCKVGIVGRTGAGKSTIITALFRFLDPETGYIKIDDVDITTIGLKRLRQSITIIPQDPTLFTGTLKTNLDPYNEYSEAEIFEALKRVNLVSSEELGNPSTSDSTSVHSANMNKFLDLENEVSEGGSNLSQGQRQLICLARSLLRCPKVILLDEATASIDYNSDSKIQATIREEFSNSTILTIAHRLRSIIDYDKILVMDAGEVKEYDHPYSLLLNRDSIFYHMCEDSGELEVLIQLAKESFVKKLNAN</sequence>
<evidence type="ECO:0000256" key="2">
    <source>
        <dbReference type="ARBA" id="ARBA00022448"/>
    </source>
</evidence>
<dbReference type="InterPro" id="IPR036640">
    <property type="entry name" value="ABC1_TM_sf"/>
</dbReference>
<evidence type="ECO:0000313" key="14">
    <source>
        <dbReference type="EMBL" id="CAG99057.1"/>
    </source>
</evidence>
<feature type="transmembrane region" description="Helical" evidence="11">
    <location>
        <begin position="1019"/>
        <end position="1039"/>
    </location>
</feature>
<evidence type="ECO:0000256" key="3">
    <source>
        <dbReference type="ARBA" id="ARBA00022692"/>
    </source>
</evidence>
<dbReference type="HOGENOM" id="CLU_000604_27_6_1"/>
<dbReference type="InParanoid" id="Q6CQ19"/>
<feature type="transmembrane region" description="Helical" evidence="11">
    <location>
        <begin position="145"/>
        <end position="163"/>
    </location>
</feature>
<name>Q6CQ19_KLULA</name>
<evidence type="ECO:0000256" key="9">
    <source>
        <dbReference type="ARBA" id="ARBA00023180"/>
    </source>
</evidence>
<dbReference type="Gene3D" id="3.40.50.300">
    <property type="entry name" value="P-loop containing nucleotide triphosphate hydrolases"/>
    <property type="match status" value="2"/>
</dbReference>
<dbReference type="SUPFAM" id="SSF52540">
    <property type="entry name" value="P-loop containing nucleoside triphosphate hydrolases"/>
    <property type="match status" value="2"/>
</dbReference>
<feature type="domain" description="ABC transmembrane type-1" evidence="13">
    <location>
        <begin position="366"/>
        <end position="669"/>
    </location>
</feature>
<dbReference type="OMA" id="LRMITNI"/>
<dbReference type="InterPro" id="IPR027417">
    <property type="entry name" value="P-loop_NTPase"/>
</dbReference>
<dbReference type="InterPro" id="IPR017871">
    <property type="entry name" value="ABC_transporter-like_CS"/>
</dbReference>
<evidence type="ECO:0000256" key="7">
    <source>
        <dbReference type="ARBA" id="ARBA00022989"/>
    </source>
</evidence>
<feature type="region of interest" description="Disordered" evidence="10">
    <location>
        <begin position="955"/>
        <end position="986"/>
    </location>
</feature>
<dbReference type="FunFam" id="3.40.50.300:FF:000825">
    <property type="entry name" value="ABC bile acid transporter"/>
    <property type="match status" value="1"/>
</dbReference>
<evidence type="ECO:0000259" key="12">
    <source>
        <dbReference type="PROSITE" id="PS50893"/>
    </source>
</evidence>
<evidence type="ECO:0000313" key="15">
    <source>
        <dbReference type="Proteomes" id="UP000000598"/>
    </source>
</evidence>
<keyword evidence="3 11" id="KW-0812">Transmembrane</keyword>
<keyword evidence="8 11" id="KW-0472">Membrane</keyword>
<feature type="transmembrane region" description="Helical" evidence="11">
    <location>
        <begin position="399"/>
        <end position="422"/>
    </location>
</feature>
<dbReference type="GO" id="GO:0140359">
    <property type="term" value="F:ABC-type transporter activity"/>
    <property type="evidence" value="ECO:0007669"/>
    <property type="project" value="InterPro"/>
</dbReference>
<evidence type="ECO:0000256" key="6">
    <source>
        <dbReference type="ARBA" id="ARBA00022840"/>
    </source>
</evidence>
<dbReference type="GeneID" id="2894005"/>
<evidence type="ECO:0000256" key="10">
    <source>
        <dbReference type="SAM" id="MobiDB-lite"/>
    </source>
</evidence>
<comment type="subcellular location">
    <subcellularLocation>
        <location evidence="1">Vacuole membrane</location>
        <topology evidence="1">Multi-pass membrane protein</topology>
    </subcellularLocation>
</comment>
<feature type="transmembrane region" description="Helical" evidence="11">
    <location>
        <begin position="354"/>
        <end position="379"/>
    </location>
</feature>
<dbReference type="PROSITE" id="PS50929">
    <property type="entry name" value="ABC_TM1F"/>
    <property type="match status" value="2"/>
</dbReference>
<dbReference type="SUPFAM" id="SSF90123">
    <property type="entry name" value="ABC transporter transmembrane region"/>
    <property type="match status" value="2"/>
</dbReference>
<dbReference type="GO" id="GO:0000329">
    <property type="term" value="C:fungal-type vacuole membrane"/>
    <property type="evidence" value="ECO:0007669"/>
    <property type="project" value="TreeGrafter"/>
</dbReference>
<dbReference type="CDD" id="cd18596">
    <property type="entry name" value="ABC_6TM_VMR1_D1_like"/>
    <property type="match status" value="1"/>
</dbReference>
<keyword evidence="2" id="KW-0813">Transport</keyword>
<feature type="domain" description="ABC transporter" evidence="12">
    <location>
        <begin position="1376"/>
        <end position="1627"/>
    </location>
</feature>
<feature type="transmembrane region" description="Helical" evidence="11">
    <location>
        <begin position="33"/>
        <end position="51"/>
    </location>
</feature>
<feature type="transmembrane region" description="Helical" evidence="11">
    <location>
        <begin position="175"/>
        <end position="192"/>
    </location>
</feature>
<dbReference type="eggNOG" id="KOG0054">
    <property type="taxonomic scope" value="Eukaryota"/>
</dbReference>
<gene>
    <name evidence="14" type="ORF">KLLA0_E00529g</name>
</gene>
<feature type="transmembrane region" description="Helical" evidence="11">
    <location>
        <begin position="1312"/>
        <end position="1332"/>
    </location>
</feature>
<feature type="transmembrane region" description="Helical" evidence="11">
    <location>
        <begin position="1201"/>
        <end position="1218"/>
    </location>
</feature>
<dbReference type="RefSeq" id="XP_453970.1">
    <property type="nucleotide sequence ID" value="XM_453970.1"/>
</dbReference>
<dbReference type="GO" id="GO:0005524">
    <property type="term" value="F:ATP binding"/>
    <property type="evidence" value="ECO:0007669"/>
    <property type="project" value="UniProtKB-KW"/>
</dbReference>
<organism evidence="14 15">
    <name type="scientific">Kluyveromyces lactis (strain ATCC 8585 / CBS 2359 / DSM 70799 / NBRC 1267 / NRRL Y-1140 / WM37)</name>
    <name type="common">Yeast</name>
    <name type="synonym">Candida sphaerica</name>
    <dbReference type="NCBI Taxonomy" id="284590"/>
    <lineage>
        <taxon>Eukaryota</taxon>
        <taxon>Fungi</taxon>
        <taxon>Dikarya</taxon>
        <taxon>Ascomycota</taxon>
        <taxon>Saccharomycotina</taxon>
        <taxon>Saccharomycetes</taxon>
        <taxon>Saccharomycetales</taxon>
        <taxon>Saccharomycetaceae</taxon>
        <taxon>Kluyveromyces</taxon>
    </lineage>
</organism>
<protein>
    <submittedName>
        <fullName evidence="14">KLLA0E00529p</fullName>
    </submittedName>
</protein>
<dbReference type="PANTHER" id="PTHR24223">
    <property type="entry name" value="ATP-BINDING CASSETTE SUB-FAMILY C"/>
    <property type="match status" value="1"/>
</dbReference>
<dbReference type="STRING" id="284590.Q6CQ19"/>
<dbReference type="PROSITE" id="PS50893">
    <property type="entry name" value="ABC_TRANSPORTER_2"/>
    <property type="match status" value="2"/>
</dbReference>
<dbReference type="FunCoup" id="Q6CQ19">
    <property type="interactions" value="135"/>
</dbReference>
<keyword evidence="15" id="KW-1185">Reference proteome</keyword>
<evidence type="ECO:0000256" key="1">
    <source>
        <dbReference type="ARBA" id="ARBA00004128"/>
    </source>
</evidence>
<dbReference type="FunFam" id="1.20.1560.10:FF:000054">
    <property type="entry name" value="ABC bile acid transporter"/>
    <property type="match status" value="1"/>
</dbReference>
<dbReference type="InterPro" id="IPR003593">
    <property type="entry name" value="AAA+_ATPase"/>
</dbReference>
<reference evidence="14 15" key="1">
    <citation type="journal article" date="2004" name="Nature">
        <title>Genome evolution in yeasts.</title>
        <authorList>
            <consortium name="Genolevures"/>
            <person name="Dujon B."/>
            <person name="Sherman D."/>
            <person name="Fischer G."/>
            <person name="Durrens P."/>
            <person name="Casaregola S."/>
            <person name="Lafontaine I."/>
            <person name="de Montigny J."/>
            <person name="Marck C."/>
            <person name="Neuveglise C."/>
            <person name="Talla E."/>
            <person name="Goffard N."/>
            <person name="Frangeul L."/>
            <person name="Aigle M."/>
            <person name="Anthouard V."/>
            <person name="Babour A."/>
            <person name="Barbe V."/>
            <person name="Barnay S."/>
            <person name="Blanchin S."/>
            <person name="Beckerich J.M."/>
            <person name="Beyne E."/>
            <person name="Bleykasten C."/>
            <person name="Boisrame A."/>
            <person name="Boyer J."/>
            <person name="Cattolico L."/>
            <person name="Confanioleri F."/>
            <person name="de Daruvar A."/>
            <person name="Despons L."/>
            <person name="Fabre E."/>
            <person name="Fairhead C."/>
            <person name="Ferry-Dumazet H."/>
            <person name="Groppi A."/>
            <person name="Hantraye F."/>
            <person name="Hennequin C."/>
            <person name="Jauniaux N."/>
            <person name="Joyet P."/>
            <person name="Kachouri R."/>
            <person name="Kerrest A."/>
            <person name="Koszul R."/>
            <person name="Lemaire M."/>
            <person name="Lesur I."/>
            <person name="Ma L."/>
            <person name="Muller H."/>
            <person name="Nicaud J.M."/>
            <person name="Nikolski M."/>
            <person name="Oztas S."/>
            <person name="Ozier-Kalogeropoulos O."/>
            <person name="Pellenz S."/>
            <person name="Potier S."/>
            <person name="Richard G.F."/>
            <person name="Straub M.L."/>
            <person name="Suleau A."/>
            <person name="Swennene D."/>
            <person name="Tekaia F."/>
            <person name="Wesolowski-Louvel M."/>
            <person name="Westhof E."/>
            <person name="Wirth B."/>
            <person name="Zeniou-Meyer M."/>
            <person name="Zivanovic I."/>
            <person name="Bolotin-Fukuhara M."/>
            <person name="Thierry A."/>
            <person name="Bouchier C."/>
            <person name="Caudron B."/>
            <person name="Scarpelli C."/>
            <person name="Gaillardin C."/>
            <person name="Weissenbach J."/>
            <person name="Wincker P."/>
            <person name="Souciet J.L."/>
        </authorList>
    </citation>
    <scope>NUCLEOTIDE SEQUENCE [LARGE SCALE GENOMIC DNA]</scope>
    <source>
        <strain evidence="15">ATCC 8585 / CBS 2359 / DSM 70799 / NBRC 1267 / NRRL Y-1140 / WM37</strain>
    </source>
</reference>
<evidence type="ECO:0000256" key="8">
    <source>
        <dbReference type="ARBA" id="ARBA00023136"/>
    </source>
</evidence>
<feature type="transmembrane region" description="Helical" evidence="11">
    <location>
        <begin position="499"/>
        <end position="520"/>
    </location>
</feature>
<feature type="transmembrane region" description="Helical" evidence="11">
    <location>
        <begin position="213"/>
        <end position="231"/>
    </location>
</feature>
<dbReference type="InterPro" id="IPR011527">
    <property type="entry name" value="ABC1_TM_dom"/>
</dbReference>
<feature type="domain" description="ABC transporter" evidence="12">
    <location>
        <begin position="699"/>
        <end position="940"/>
    </location>
</feature>
<dbReference type="InterPro" id="IPR003439">
    <property type="entry name" value="ABC_transporter-like_ATP-bd"/>
</dbReference>
<proteinExistence type="predicted"/>
<keyword evidence="7 11" id="KW-1133">Transmembrane helix</keyword>
<keyword evidence="4" id="KW-0677">Repeat</keyword>
<dbReference type="Proteomes" id="UP000000598">
    <property type="component" value="Chromosome E"/>
</dbReference>
<dbReference type="CDD" id="cd18604">
    <property type="entry name" value="ABC_6TM_VMR1_D2_like"/>
    <property type="match status" value="1"/>
</dbReference>
<dbReference type="CDD" id="cd03369">
    <property type="entry name" value="ABCC_NFT1"/>
    <property type="match status" value="1"/>
</dbReference>
<feature type="transmembrane region" description="Helical" evidence="11">
    <location>
        <begin position="251"/>
        <end position="269"/>
    </location>
</feature>
<dbReference type="FunFam" id="3.40.50.300:FF:000565">
    <property type="entry name" value="ABC bile acid transporter"/>
    <property type="match status" value="1"/>
</dbReference>
<dbReference type="CDD" id="cd03250">
    <property type="entry name" value="ABCC_MRP_domain1"/>
    <property type="match status" value="1"/>
</dbReference>
<dbReference type="KEGG" id="kla:KLLA0_E00529g"/>
<keyword evidence="6" id="KW-0067">ATP-binding</keyword>
<feature type="transmembrane region" description="Helical" evidence="11">
    <location>
        <begin position="606"/>
        <end position="632"/>
    </location>
</feature>
<dbReference type="GO" id="GO:0016887">
    <property type="term" value="F:ATP hydrolysis activity"/>
    <property type="evidence" value="ECO:0007669"/>
    <property type="project" value="InterPro"/>
</dbReference>
<dbReference type="EMBL" id="CR382125">
    <property type="protein sequence ID" value="CAG99057.1"/>
    <property type="molecule type" value="Genomic_DNA"/>
</dbReference>